<sequence length="157" mass="17267">MATLHPHRRYRGGLAVLLVAWTLLPCAPALARDNTASPGGPDAACAALRARADLNITLLFGLRRPDGTRVTRRQWRIFLRDVVTPQFPDGLTVVHGDGQWRDRQSGQVRHEPARVVWIVTPALPDLAGRIGTIRNEYRRRFGQQSVGVVAGAGCDAF</sequence>
<feature type="signal peptide" evidence="1">
    <location>
        <begin position="1"/>
        <end position="31"/>
    </location>
</feature>
<accession>A0A347WER9</accession>
<dbReference type="AlphaFoldDB" id="A0A347WER9"/>
<evidence type="ECO:0000256" key="1">
    <source>
        <dbReference type="SAM" id="SignalP"/>
    </source>
</evidence>
<proteinExistence type="predicted"/>
<name>A0A347WER9_9PROT</name>
<gene>
    <name evidence="2" type="ORF">CD178_02615</name>
</gene>
<dbReference type="OrthoDB" id="794286at2"/>
<protein>
    <recommendedName>
        <fullName evidence="4">DUF3574 domain-containing protein</fullName>
    </recommendedName>
</protein>
<dbReference type="Proteomes" id="UP000264120">
    <property type="component" value="Chromosome"/>
</dbReference>
<dbReference type="EMBL" id="CP023036">
    <property type="protein sequence ID" value="AXY23362.1"/>
    <property type="molecule type" value="Genomic_DNA"/>
</dbReference>
<evidence type="ECO:0000313" key="3">
    <source>
        <dbReference type="Proteomes" id="UP000264120"/>
    </source>
</evidence>
<dbReference type="Pfam" id="PF12098">
    <property type="entry name" value="DUF3574"/>
    <property type="match status" value="1"/>
</dbReference>
<reference evidence="2 3" key="1">
    <citation type="submission" date="2017-08" db="EMBL/GenBank/DDBJ databases">
        <title>Complete genome sequence of Gluconacetobacter saccharivorans CV1 isolated from Fermented Vinegar.</title>
        <authorList>
            <person name="Kim S.-Y."/>
        </authorList>
    </citation>
    <scope>NUCLEOTIDE SEQUENCE [LARGE SCALE GENOMIC DNA]</scope>
    <source>
        <strain evidence="2 3">CV1</strain>
    </source>
</reference>
<dbReference type="KEGG" id="ksc:CD178_02615"/>
<dbReference type="InterPro" id="IPR021957">
    <property type="entry name" value="DUF3574"/>
</dbReference>
<keyword evidence="3" id="KW-1185">Reference proteome</keyword>
<organism evidence="2 3">
    <name type="scientific">Komagataeibacter saccharivorans</name>
    <dbReference type="NCBI Taxonomy" id="265959"/>
    <lineage>
        <taxon>Bacteria</taxon>
        <taxon>Pseudomonadati</taxon>
        <taxon>Pseudomonadota</taxon>
        <taxon>Alphaproteobacteria</taxon>
        <taxon>Acetobacterales</taxon>
        <taxon>Acetobacteraceae</taxon>
        <taxon>Komagataeibacter</taxon>
    </lineage>
</organism>
<keyword evidence="1" id="KW-0732">Signal</keyword>
<feature type="chain" id="PRO_5016592146" description="DUF3574 domain-containing protein" evidence="1">
    <location>
        <begin position="32"/>
        <end position="157"/>
    </location>
</feature>
<evidence type="ECO:0008006" key="4">
    <source>
        <dbReference type="Google" id="ProtNLM"/>
    </source>
</evidence>
<evidence type="ECO:0000313" key="2">
    <source>
        <dbReference type="EMBL" id="AXY23362.1"/>
    </source>
</evidence>
<dbReference type="RefSeq" id="WP_118963303.1">
    <property type="nucleotide sequence ID" value="NZ_CP023036.1"/>
</dbReference>